<gene>
    <name evidence="1" type="ORF">I2501_16015</name>
</gene>
<dbReference type="RefSeq" id="WP_196194717.1">
    <property type="nucleotide sequence ID" value="NZ_JADPRT010000006.1"/>
</dbReference>
<evidence type="ECO:0000313" key="2">
    <source>
        <dbReference type="Proteomes" id="UP000657385"/>
    </source>
</evidence>
<keyword evidence="2" id="KW-1185">Reference proteome</keyword>
<protein>
    <submittedName>
        <fullName evidence="1">Histidine phosphatase family protein</fullName>
    </submittedName>
</protein>
<dbReference type="Gene3D" id="3.40.50.1240">
    <property type="entry name" value="Phosphoglycerate mutase-like"/>
    <property type="match status" value="1"/>
</dbReference>
<accession>A0A931FER9</accession>
<dbReference type="Pfam" id="PF00300">
    <property type="entry name" value="His_Phos_1"/>
    <property type="match status" value="1"/>
</dbReference>
<name>A0A931FER9_9ACTN</name>
<dbReference type="SMART" id="SM00855">
    <property type="entry name" value="PGAM"/>
    <property type="match status" value="1"/>
</dbReference>
<reference evidence="1" key="1">
    <citation type="submission" date="2020-11" db="EMBL/GenBank/DDBJ databases">
        <title>Isolation and identification of active actinomycetes.</title>
        <authorList>
            <person name="Yu B."/>
        </authorList>
    </citation>
    <scope>NUCLEOTIDE SEQUENCE</scope>
    <source>
        <strain evidence="1">NEAU-YB345</strain>
    </source>
</reference>
<dbReference type="InterPro" id="IPR029033">
    <property type="entry name" value="His_PPase_superfam"/>
</dbReference>
<evidence type="ECO:0000313" key="1">
    <source>
        <dbReference type="EMBL" id="MBF9069530.1"/>
    </source>
</evidence>
<dbReference type="PANTHER" id="PTHR47623">
    <property type="entry name" value="OS09G0287300 PROTEIN"/>
    <property type="match status" value="1"/>
</dbReference>
<dbReference type="EMBL" id="JADPRT010000006">
    <property type="protein sequence ID" value="MBF9069530.1"/>
    <property type="molecule type" value="Genomic_DNA"/>
</dbReference>
<dbReference type="AlphaFoldDB" id="A0A931FER9"/>
<dbReference type="CDD" id="cd07067">
    <property type="entry name" value="HP_PGM_like"/>
    <property type="match status" value="1"/>
</dbReference>
<dbReference type="InterPro" id="IPR013078">
    <property type="entry name" value="His_Pase_superF_clade-1"/>
</dbReference>
<dbReference type="Proteomes" id="UP000657385">
    <property type="component" value="Unassembled WGS sequence"/>
</dbReference>
<comment type="caution">
    <text evidence="1">The sequence shown here is derived from an EMBL/GenBank/DDBJ whole genome shotgun (WGS) entry which is preliminary data.</text>
</comment>
<organism evidence="1 2">
    <name type="scientific">Streptacidiphilus fuscans</name>
    <dbReference type="NCBI Taxonomy" id="2789292"/>
    <lineage>
        <taxon>Bacteria</taxon>
        <taxon>Bacillati</taxon>
        <taxon>Actinomycetota</taxon>
        <taxon>Actinomycetes</taxon>
        <taxon>Kitasatosporales</taxon>
        <taxon>Streptomycetaceae</taxon>
        <taxon>Streptacidiphilus</taxon>
    </lineage>
</organism>
<dbReference type="SUPFAM" id="SSF53254">
    <property type="entry name" value="Phosphoglycerate mutase-like"/>
    <property type="match status" value="1"/>
</dbReference>
<proteinExistence type="predicted"/>
<sequence>MSSASPHPPERARRLIVLRHAKSAWPDGVADLDRPLGPRGRRDAPRIGAWLRATGHVPDLVLCSPAQRTRETLELVATGLGGRPGSAESAESPIDVRMEPRLYSADADDLLALARAAPADCAALMLVGHQPAVQELVLELIGDRPDEHPAATLLREKFPTGAAAVLDVPGPWSELDAGGAPLVTFVRPRDLP</sequence>
<dbReference type="PANTHER" id="PTHR47623:SF1">
    <property type="entry name" value="OS09G0287300 PROTEIN"/>
    <property type="match status" value="1"/>
</dbReference>